<name>A0ABQ6GYD0_9GAMM</name>
<evidence type="ECO:0000256" key="1">
    <source>
        <dbReference type="SAM" id="MobiDB-lite"/>
    </source>
</evidence>
<comment type="caution">
    <text evidence="3">The sequence shown here is derived from an EMBL/GenBank/DDBJ whole genome shotgun (WGS) entry which is preliminary data.</text>
</comment>
<dbReference type="RefSeq" id="WP_284245106.1">
    <property type="nucleotide sequence ID" value="NZ_BSST01000001.1"/>
</dbReference>
<evidence type="ECO:0000313" key="4">
    <source>
        <dbReference type="Proteomes" id="UP001157186"/>
    </source>
</evidence>
<evidence type="ECO:0000259" key="2">
    <source>
        <dbReference type="Pfam" id="PF12902"/>
    </source>
</evidence>
<protein>
    <recommendedName>
        <fullName evidence="2">Iminophenyl-pyruvate dimer synthase domain-containing protein</fullName>
    </recommendedName>
</protein>
<dbReference type="Gene3D" id="1.20.1260.10">
    <property type="match status" value="1"/>
</dbReference>
<organism evidence="3 4">
    <name type="scientific">Thalassotalea insulae</name>
    <dbReference type="NCBI Taxonomy" id="2056778"/>
    <lineage>
        <taxon>Bacteria</taxon>
        <taxon>Pseudomonadati</taxon>
        <taxon>Pseudomonadota</taxon>
        <taxon>Gammaproteobacteria</taxon>
        <taxon>Alteromonadales</taxon>
        <taxon>Colwelliaceae</taxon>
        <taxon>Thalassotalea</taxon>
    </lineage>
</organism>
<dbReference type="InterPro" id="IPR012347">
    <property type="entry name" value="Ferritin-like"/>
</dbReference>
<feature type="domain" description="Iminophenyl-pyruvate dimer synthase" evidence="2">
    <location>
        <begin position="37"/>
        <end position="348"/>
    </location>
</feature>
<keyword evidence="4" id="KW-1185">Reference proteome</keyword>
<reference evidence="3 4" key="1">
    <citation type="submission" date="2023-03" db="EMBL/GenBank/DDBJ databases">
        <title>Draft genome sequence of Thalassotalea insulae KCTC 62186T.</title>
        <authorList>
            <person name="Sawabe T."/>
        </authorList>
    </citation>
    <scope>NUCLEOTIDE SEQUENCE [LARGE SCALE GENOMIC DNA]</scope>
    <source>
        <strain evidence="3 4">KCTC 62186</strain>
    </source>
</reference>
<dbReference type="EMBL" id="BSST01000001">
    <property type="protein sequence ID" value="GLX79206.1"/>
    <property type="molecule type" value="Genomic_DNA"/>
</dbReference>
<dbReference type="InterPro" id="IPR026820">
    <property type="entry name" value="VioB/RebD_dom"/>
</dbReference>
<evidence type="ECO:0000313" key="3">
    <source>
        <dbReference type="EMBL" id="GLX79206.1"/>
    </source>
</evidence>
<accession>A0ABQ6GYD0</accession>
<dbReference type="Proteomes" id="UP001157186">
    <property type="component" value="Unassembled WGS sequence"/>
</dbReference>
<gene>
    <name evidence="3" type="ORF">tinsulaeT_25460</name>
</gene>
<dbReference type="Pfam" id="PF12902">
    <property type="entry name" value="Ferritin-like"/>
    <property type="match status" value="1"/>
</dbReference>
<sequence>MDFQRLAGLHLEHNSKLSNRDITHLPADVNAVVCLAQAAINVELFTIPLYMTSMYSIQGMHSITEARPADEQNNESYKGLYYGRRWPGISPNPNPQTANEQACNLVFSVFIQEMLHLQMAANIYNSLSKAYYKKGMILGPGSPTLEKTQAAPPTFTSPMLVNQHNGWTCYGPDKTTIPHILDLTDLADPVYSGVKVALGGIDSNSINLFLLIEEPSDVLASRIKKDAQHKYIATQENGVDGAVPFEHWNLDSTEVDLPQFGTIATMYECLAAYLNISYADGTRLFDHVFSPNALQRDLFNTEEAGHPMAEFPRMKTTITETDPNEAKQQIFQLMNAITDQGEGATMKVEPESVAPPGLVGAPVNPHYQPSFQALQTDYQQYNEDGEPLPMSASAHARFFGGVVDHYDRFQQVKGLLESGEITTWADWHSDPVNKWTANKLETPQYVDNPNKAVLPSADDVATALNNLKQNSKENWPEMSRVAAGAIAGITTVLNDYWQNEKIDFPFPSMSGSGDRVSICWAVFGKAPDLSLGEYERQPEKERDYLYHACQAMALDPGPKDTGNSCASKEVFHTCRGSNNCKAEGGCGFVQKTQGGGSGCRALAATTSQNSNAQAGCGQPTLYSPPADNACGGLGGCAVPISASQLYPDGGLMPLYQLRPNKEPEQLSGEGVTFKTGDAVYDIAWQAYSKVMEYQGLEPGEKPKPSDLRLAFPPST</sequence>
<feature type="region of interest" description="Disordered" evidence="1">
    <location>
        <begin position="696"/>
        <end position="715"/>
    </location>
</feature>
<proteinExistence type="predicted"/>